<dbReference type="NCBIfam" id="NF005994">
    <property type="entry name" value="PRK08118.1"/>
    <property type="match status" value="1"/>
</dbReference>
<dbReference type="InterPro" id="IPR027417">
    <property type="entry name" value="P-loop_NTPase"/>
</dbReference>
<accession>A0A1U7PLT4</accession>
<sequence length="165" mass="19245">MLIGSGGAGKSTLARELGKRLNIQVHHLDALLWKPGWTLTTRDEQREIQRGLCGRDRWIVDGNYGATMDERIRAADTVIFLDMSRTVCLYRILKRRIRYHGRTRPDMQRDCPERLDLEFAKWVWNYPKEKRPGVQAMLDGLGPDKQVFILKNRKAVRAFLDRLPN</sequence>
<gene>
    <name evidence="1" type="ORF">SAMN05428946_1263</name>
</gene>
<keyword evidence="2" id="KW-1185">Reference proteome</keyword>
<dbReference type="SUPFAM" id="SSF52540">
    <property type="entry name" value="P-loop containing nucleoside triphosphate hydrolases"/>
    <property type="match status" value="1"/>
</dbReference>
<reference evidence="2" key="1">
    <citation type="submission" date="2017-01" db="EMBL/GenBank/DDBJ databases">
        <authorList>
            <person name="Varghese N."/>
            <person name="Submissions S."/>
        </authorList>
    </citation>
    <scope>NUCLEOTIDE SEQUENCE [LARGE SCALE GENOMIC DNA]</scope>
    <source>
        <strain evidence="2">MNA4</strain>
    </source>
</reference>
<organism evidence="1 2">
    <name type="scientific">Edaphobacillus lindanitolerans</name>
    <dbReference type="NCBI Taxonomy" id="550447"/>
    <lineage>
        <taxon>Bacteria</taxon>
        <taxon>Bacillati</taxon>
        <taxon>Bacillota</taxon>
        <taxon>Bacilli</taxon>
        <taxon>Bacillales</taxon>
        <taxon>Bacillaceae</taxon>
        <taxon>Edaphobacillus</taxon>
    </lineage>
</organism>
<dbReference type="Gene3D" id="3.40.50.300">
    <property type="entry name" value="P-loop containing nucleotide triphosphate hydrolases"/>
    <property type="match status" value="1"/>
</dbReference>
<proteinExistence type="predicted"/>
<dbReference type="AlphaFoldDB" id="A0A1U7PLT4"/>
<dbReference type="PANTHER" id="PTHR37816:SF3">
    <property type="entry name" value="MODULATES DNA TOPOLOGY"/>
    <property type="match status" value="1"/>
</dbReference>
<protein>
    <submittedName>
        <fullName evidence="1">Adenylate kinase</fullName>
    </submittedName>
</protein>
<dbReference type="STRING" id="550447.SAMN05428946_1263"/>
<dbReference type="PANTHER" id="PTHR37816">
    <property type="entry name" value="YALI0E33011P"/>
    <property type="match status" value="1"/>
</dbReference>
<keyword evidence="1" id="KW-0808">Transferase</keyword>
<dbReference type="InterPro" id="IPR052922">
    <property type="entry name" value="Cytidylate_Kinase-2"/>
</dbReference>
<keyword evidence="1" id="KW-0418">Kinase</keyword>
<evidence type="ECO:0000313" key="1">
    <source>
        <dbReference type="EMBL" id="SIT79843.1"/>
    </source>
</evidence>
<dbReference type="GO" id="GO:0016301">
    <property type="term" value="F:kinase activity"/>
    <property type="evidence" value="ECO:0007669"/>
    <property type="project" value="UniProtKB-KW"/>
</dbReference>
<dbReference type="EMBL" id="FTPL01000002">
    <property type="protein sequence ID" value="SIT79843.1"/>
    <property type="molecule type" value="Genomic_DNA"/>
</dbReference>
<name>A0A1U7PLT4_9BACI</name>
<dbReference type="Proteomes" id="UP000187550">
    <property type="component" value="Unassembled WGS sequence"/>
</dbReference>
<evidence type="ECO:0000313" key="2">
    <source>
        <dbReference type="Proteomes" id="UP000187550"/>
    </source>
</evidence>